<sequence length="162" mass="18480">MTKFSNAPKRIEEDYLSIKDDVPLVSVYTTGNVLVRGMLEPGSHKENPKVVDDDDDDNKKEKVVEKKDNDIGSLETRTKEMQTTNPTLPSSPRKILSSDKEIDQELMDDVAIPTTTTSKHSQSKRQISNRYSHLSGALCRMCNRQGYMIQNIERMCVRIDKF</sequence>
<feature type="compositionally biased region" description="Polar residues" evidence="1">
    <location>
        <begin position="81"/>
        <end position="90"/>
    </location>
</feature>
<dbReference type="EMBL" id="BKCJ010989570">
    <property type="protein sequence ID" value="GFC61413.1"/>
    <property type="molecule type" value="Genomic_DNA"/>
</dbReference>
<dbReference type="AlphaFoldDB" id="A0A699Q592"/>
<protein>
    <submittedName>
        <fullName evidence="2">Uncharacterized protein</fullName>
    </submittedName>
</protein>
<feature type="compositionally biased region" description="Basic and acidic residues" evidence="1">
    <location>
        <begin position="42"/>
        <end position="80"/>
    </location>
</feature>
<organism evidence="2">
    <name type="scientific">Tanacetum cinerariifolium</name>
    <name type="common">Dalmatian daisy</name>
    <name type="synonym">Chrysanthemum cinerariifolium</name>
    <dbReference type="NCBI Taxonomy" id="118510"/>
    <lineage>
        <taxon>Eukaryota</taxon>
        <taxon>Viridiplantae</taxon>
        <taxon>Streptophyta</taxon>
        <taxon>Embryophyta</taxon>
        <taxon>Tracheophyta</taxon>
        <taxon>Spermatophyta</taxon>
        <taxon>Magnoliopsida</taxon>
        <taxon>eudicotyledons</taxon>
        <taxon>Gunneridae</taxon>
        <taxon>Pentapetalae</taxon>
        <taxon>asterids</taxon>
        <taxon>campanulids</taxon>
        <taxon>Asterales</taxon>
        <taxon>Asteraceae</taxon>
        <taxon>Asteroideae</taxon>
        <taxon>Anthemideae</taxon>
        <taxon>Anthemidinae</taxon>
        <taxon>Tanacetum</taxon>
    </lineage>
</organism>
<reference evidence="2" key="1">
    <citation type="journal article" date="2019" name="Sci. Rep.">
        <title>Draft genome of Tanacetum cinerariifolium, the natural source of mosquito coil.</title>
        <authorList>
            <person name="Yamashiro T."/>
            <person name="Shiraishi A."/>
            <person name="Satake H."/>
            <person name="Nakayama K."/>
        </authorList>
    </citation>
    <scope>NUCLEOTIDE SEQUENCE</scope>
</reference>
<accession>A0A699Q592</accession>
<feature type="region of interest" description="Disordered" evidence="1">
    <location>
        <begin position="39"/>
        <end position="94"/>
    </location>
</feature>
<evidence type="ECO:0000313" key="2">
    <source>
        <dbReference type="EMBL" id="GFC61413.1"/>
    </source>
</evidence>
<evidence type="ECO:0000256" key="1">
    <source>
        <dbReference type="SAM" id="MobiDB-lite"/>
    </source>
</evidence>
<name>A0A699Q592_TANCI</name>
<comment type="caution">
    <text evidence="2">The sequence shown here is derived from an EMBL/GenBank/DDBJ whole genome shotgun (WGS) entry which is preliminary data.</text>
</comment>
<proteinExistence type="predicted"/>
<gene>
    <name evidence="2" type="ORF">Tci_833383</name>
</gene>